<keyword evidence="1" id="KW-1133">Transmembrane helix</keyword>
<dbReference type="AlphaFoldDB" id="A0A0N5C420"/>
<dbReference type="Proteomes" id="UP000046392">
    <property type="component" value="Unplaced"/>
</dbReference>
<keyword evidence="1" id="KW-0812">Transmembrane</keyword>
<name>A0A0N5C420_STREA</name>
<proteinExistence type="predicted"/>
<sequence>MDEESTFSISFFDFLSEVIGCYVLAYITYYLIVHRMIDLQNCKEHSLVNGQEITADYAPQIEKHMKNIYPDSRIVVYGYPKSEDAKGLSKLLMLNQKNMEAKKKAIQNELKRKKYQ</sequence>
<evidence type="ECO:0000256" key="1">
    <source>
        <dbReference type="SAM" id="Phobius"/>
    </source>
</evidence>
<keyword evidence="2" id="KW-1185">Reference proteome</keyword>
<organism evidence="2 3">
    <name type="scientific">Strongyloides papillosus</name>
    <name type="common">Intestinal threadworm</name>
    <dbReference type="NCBI Taxonomy" id="174720"/>
    <lineage>
        <taxon>Eukaryota</taxon>
        <taxon>Metazoa</taxon>
        <taxon>Ecdysozoa</taxon>
        <taxon>Nematoda</taxon>
        <taxon>Chromadorea</taxon>
        <taxon>Rhabditida</taxon>
        <taxon>Tylenchina</taxon>
        <taxon>Panagrolaimomorpha</taxon>
        <taxon>Strongyloidoidea</taxon>
        <taxon>Strongyloididae</taxon>
        <taxon>Strongyloides</taxon>
    </lineage>
</organism>
<accession>A0A0N5C420</accession>
<dbReference type="WBParaSite" id="SPAL_0001270300.1">
    <property type="protein sequence ID" value="SPAL_0001270300.1"/>
    <property type="gene ID" value="SPAL_0001270300"/>
</dbReference>
<reference evidence="3" key="1">
    <citation type="submission" date="2017-02" db="UniProtKB">
        <authorList>
            <consortium name="WormBaseParasite"/>
        </authorList>
    </citation>
    <scope>IDENTIFICATION</scope>
</reference>
<protein>
    <submittedName>
        <fullName evidence="3">Transposase</fullName>
    </submittedName>
</protein>
<keyword evidence="1" id="KW-0472">Membrane</keyword>
<evidence type="ECO:0000313" key="2">
    <source>
        <dbReference type="Proteomes" id="UP000046392"/>
    </source>
</evidence>
<evidence type="ECO:0000313" key="3">
    <source>
        <dbReference type="WBParaSite" id="SPAL_0001270300.1"/>
    </source>
</evidence>
<feature type="transmembrane region" description="Helical" evidence="1">
    <location>
        <begin position="14"/>
        <end position="33"/>
    </location>
</feature>